<proteinExistence type="predicted"/>
<reference evidence="2" key="1">
    <citation type="journal article" date="2020" name="Stud. Mycol.">
        <title>101 Dothideomycetes genomes: A test case for predicting lifestyles and emergence of pathogens.</title>
        <authorList>
            <person name="Haridas S."/>
            <person name="Albert R."/>
            <person name="Binder M."/>
            <person name="Bloem J."/>
            <person name="LaButti K."/>
            <person name="Salamov A."/>
            <person name="Andreopoulos B."/>
            <person name="Baker S."/>
            <person name="Barry K."/>
            <person name="Bills G."/>
            <person name="Bluhm B."/>
            <person name="Cannon C."/>
            <person name="Castanera R."/>
            <person name="Culley D."/>
            <person name="Daum C."/>
            <person name="Ezra D."/>
            <person name="Gonzalez J."/>
            <person name="Henrissat B."/>
            <person name="Kuo A."/>
            <person name="Liang C."/>
            <person name="Lipzen A."/>
            <person name="Lutzoni F."/>
            <person name="Magnuson J."/>
            <person name="Mondo S."/>
            <person name="Nolan M."/>
            <person name="Ohm R."/>
            <person name="Pangilinan J."/>
            <person name="Park H.-J."/>
            <person name="Ramirez L."/>
            <person name="Alfaro M."/>
            <person name="Sun H."/>
            <person name="Tritt A."/>
            <person name="Yoshinaga Y."/>
            <person name="Zwiers L.-H."/>
            <person name="Turgeon B."/>
            <person name="Goodwin S."/>
            <person name="Spatafora J."/>
            <person name="Crous P."/>
            <person name="Grigoriev I."/>
        </authorList>
    </citation>
    <scope>NUCLEOTIDE SEQUENCE [LARGE SCALE GENOMIC DNA]</scope>
    <source>
        <strain evidence="2">CBS 304.66</strain>
    </source>
</reference>
<dbReference type="OrthoDB" id="2519291at2759"/>
<dbReference type="AlphaFoldDB" id="A0A9P4NA37"/>
<comment type="caution">
    <text evidence="1">The sequence shown here is derived from an EMBL/GenBank/DDBJ whole genome shotgun (WGS) entry which is preliminary data.</text>
</comment>
<sequence length="71" mass="8007">MQPHQTRAHQPRRCNAATQITNNYVLTARAQMIQDIMHNKAKLPDCNAVCTFVFPDYLVLAKFLCDKGASS</sequence>
<protein>
    <submittedName>
        <fullName evidence="1">Uncharacterized protein</fullName>
    </submittedName>
</protein>
<organism evidence="1 2">
    <name type="scientific">Lojkania enalia</name>
    <dbReference type="NCBI Taxonomy" id="147567"/>
    <lineage>
        <taxon>Eukaryota</taxon>
        <taxon>Fungi</taxon>
        <taxon>Dikarya</taxon>
        <taxon>Ascomycota</taxon>
        <taxon>Pezizomycotina</taxon>
        <taxon>Dothideomycetes</taxon>
        <taxon>Pleosporomycetidae</taxon>
        <taxon>Pleosporales</taxon>
        <taxon>Pleosporales incertae sedis</taxon>
        <taxon>Lojkania</taxon>
    </lineage>
</organism>
<keyword evidence="2" id="KW-1185">Reference proteome</keyword>
<name>A0A9P4NA37_9PLEO</name>
<gene>
    <name evidence="1" type="ORF">CC78DRAFT_529193</name>
</gene>
<dbReference type="Proteomes" id="UP000800093">
    <property type="component" value="Unassembled WGS sequence"/>
</dbReference>
<evidence type="ECO:0000313" key="1">
    <source>
        <dbReference type="EMBL" id="KAF2269403.1"/>
    </source>
</evidence>
<accession>A0A9P4NA37</accession>
<evidence type="ECO:0000313" key="2">
    <source>
        <dbReference type="Proteomes" id="UP000800093"/>
    </source>
</evidence>
<dbReference type="EMBL" id="ML986582">
    <property type="protein sequence ID" value="KAF2269403.1"/>
    <property type="molecule type" value="Genomic_DNA"/>
</dbReference>